<feature type="transmembrane region" description="Helical" evidence="1">
    <location>
        <begin position="12"/>
        <end position="29"/>
    </location>
</feature>
<feature type="transmembrane region" description="Helical" evidence="1">
    <location>
        <begin position="693"/>
        <end position="713"/>
    </location>
</feature>
<gene>
    <name evidence="2" type="ORF">ALEPTO_LOCUS1521</name>
</gene>
<proteinExistence type="predicted"/>
<keyword evidence="1" id="KW-0472">Membrane</keyword>
<keyword evidence="1" id="KW-1133">Transmembrane helix</keyword>
<protein>
    <submittedName>
        <fullName evidence="2">11313_t:CDS:1</fullName>
    </submittedName>
</protein>
<organism evidence="2 3">
    <name type="scientific">Ambispora leptoticha</name>
    <dbReference type="NCBI Taxonomy" id="144679"/>
    <lineage>
        <taxon>Eukaryota</taxon>
        <taxon>Fungi</taxon>
        <taxon>Fungi incertae sedis</taxon>
        <taxon>Mucoromycota</taxon>
        <taxon>Glomeromycotina</taxon>
        <taxon>Glomeromycetes</taxon>
        <taxon>Archaeosporales</taxon>
        <taxon>Ambisporaceae</taxon>
        <taxon>Ambispora</taxon>
    </lineage>
</organism>
<accession>A0A9N8VTC9</accession>
<dbReference type="OrthoDB" id="2414403at2759"/>
<evidence type="ECO:0000313" key="3">
    <source>
        <dbReference type="Proteomes" id="UP000789508"/>
    </source>
</evidence>
<evidence type="ECO:0000256" key="1">
    <source>
        <dbReference type="SAM" id="Phobius"/>
    </source>
</evidence>
<evidence type="ECO:0000313" key="2">
    <source>
        <dbReference type="EMBL" id="CAG8460698.1"/>
    </source>
</evidence>
<dbReference type="Proteomes" id="UP000789508">
    <property type="component" value="Unassembled WGS sequence"/>
</dbReference>
<dbReference type="AlphaFoldDB" id="A0A9N8VTC9"/>
<keyword evidence="1" id="KW-0812">Transmembrane</keyword>
<sequence>MRNSRIQFRDILFIFIFLLYVQITPFAYVSNTYYEIHPNLTLIRTATYDDETILVLLSGENNSTEIVLEFRLIFPNGTLTPFSANVDLFGVPATNHAYQIHPLKSNYFILGDILNSTSVIFSILDWNGKILAKNITSLYTFFNKLGFSLSGHDHYNSDQNYPYQFLLNDNPDKGFLGLMWNYSRIHWASFQYPNSQWEISIVVNDTILATQKGSFMDVKTFSLIDGGYAITQVVCKLEPPNYIQPNPWDVSVVFVHQNSTPQMTQPFLIYQTYELLDSLNVKSCYATIQGAGYECLLEVVYPFYYKIMNLSFLSSGAELDASVVTQFSSNFSESFHGQNNVESPLPYGGVEFYEPIEIEIPNTTSANTTSANPKSWTRISIIQPDATLKNVTDIHFSCGFSALFSGVYSNNSVWMILVCPGAMPKQWSLISQDLPRFINEDFGYQYRNLAINLTDPSIDAIIPLNLISLTISFTFPVILSSQNISIFKTSGDIFRQIIPAQSGLCSVKDDNNVTCTVLPTTFNQPDTAYYVVVDPDFVRSTKYNEALPGIKTGLWKFKTQSSTTLDVYAKTATVLVRLTAAGTASFLGLSAEARSNFLNQLRYELAESVPISYSRIGKTTGTLSDSNALDQLLLRFSIVPGESPNDMNTKQILDTLIIMLKNKATSPFGRYEHISLLDDTYGIKVTPNLWEKYHIYLVYLVIGLFLLGLIVYVARRRYPQGNNLAILKVILIMLDLIFDVLFVVQNGNDVYFLHTPAIITLVVPIGINSIFAFVIFICEYTSNPRYVKWFSAYGKVASLFTVLAAADVEILTFLHSERFYISTTRSLMILFRY</sequence>
<name>A0A9N8VTC9_9GLOM</name>
<reference evidence="2" key="1">
    <citation type="submission" date="2021-06" db="EMBL/GenBank/DDBJ databases">
        <authorList>
            <person name="Kallberg Y."/>
            <person name="Tangrot J."/>
            <person name="Rosling A."/>
        </authorList>
    </citation>
    <scope>NUCLEOTIDE SEQUENCE</scope>
    <source>
        <strain evidence="2">FL130A</strain>
    </source>
</reference>
<feature type="transmembrane region" description="Helical" evidence="1">
    <location>
        <begin position="757"/>
        <end position="778"/>
    </location>
</feature>
<comment type="caution">
    <text evidence="2">The sequence shown here is derived from an EMBL/GenBank/DDBJ whole genome shotgun (WGS) entry which is preliminary data.</text>
</comment>
<dbReference type="EMBL" id="CAJVPS010000172">
    <property type="protein sequence ID" value="CAG8460698.1"/>
    <property type="molecule type" value="Genomic_DNA"/>
</dbReference>
<feature type="transmembrane region" description="Helical" evidence="1">
    <location>
        <begin position="725"/>
        <end position="745"/>
    </location>
</feature>
<keyword evidence="3" id="KW-1185">Reference proteome</keyword>